<dbReference type="InterPro" id="IPR011047">
    <property type="entry name" value="Quinoprotein_ADH-like_sf"/>
</dbReference>
<sequence>DEITSIATFPDGERIVTGSADRTIRIWRLGDGREIKKWVVKNSIDALVILRDGKQVVSAEGVFSSGDLPWGQLCVRGTETGKVVAGPLNILKSDVVTLELSPDGGILANGHNRAIIFWDTTTWQPTTGQVGVATSEAIQILDVTRREVLAKFSGHADFNNSWNRSLTWTPDGAHLLSAGSDSDPVIRCWDTSTWKQAGVPWIGHDRDITHLILNPA</sequence>
<dbReference type="SUPFAM" id="SSF50998">
    <property type="entry name" value="Quinoprotein alcohol dehydrogenase-like"/>
    <property type="match status" value="1"/>
</dbReference>
<name>A0A1J8QXE6_9AGAM</name>
<keyword evidence="1 3" id="KW-0853">WD repeat</keyword>
<dbReference type="Gene3D" id="2.130.10.10">
    <property type="entry name" value="YVTN repeat-like/Quinoprotein amine dehydrogenase"/>
    <property type="match status" value="2"/>
</dbReference>
<dbReference type="OrthoDB" id="10251741at2759"/>
<feature type="non-terminal residue" evidence="4">
    <location>
        <position position="216"/>
    </location>
</feature>
<feature type="repeat" description="WD" evidence="3">
    <location>
        <begin position="1"/>
        <end position="37"/>
    </location>
</feature>
<evidence type="ECO:0000313" key="4">
    <source>
        <dbReference type="EMBL" id="OJA14178.1"/>
    </source>
</evidence>
<protein>
    <submittedName>
        <fullName evidence="4">Uncharacterized protein</fullName>
    </submittedName>
</protein>
<gene>
    <name evidence="4" type="ORF">AZE42_11038</name>
</gene>
<proteinExistence type="predicted"/>
<evidence type="ECO:0000313" key="5">
    <source>
        <dbReference type="Proteomes" id="UP000183567"/>
    </source>
</evidence>
<dbReference type="InterPro" id="IPR015943">
    <property type="entry name" value="WD40/YVTN_repeat-like_dom_sf"/>
</dbReference>
<evidence type="ECO:0000256" key="3">
    <source>
        <dbReference type="PROSITE-ProRule" id="PRU00221"/>
    </source>
</evidence>
<accession>A0A1J8QXE6</accession>
<evidence type="ECO:0000256" key="2">
    <source>
        <dbReference type="ARBA" id="ARBA00022737"/>
    </source>
</evidence>
<dbReference type="PANTHER" id="PTHR19848">
    <property type="entry name" value="WD40 REPEAT PROTEIN"/>
    <property type="match status" value="1"/>
</dbReference>
<dbReference type="PROSITE" id="PS50294">
    <property type="entry name" value="WD_REPEATS_REGION"/>
    <property type="match status" value="1"/>
</dbReference>
<reference evidence="4 5" key="1">
    <citation type="submission" date="2016-03" db="EMBL/GenBank/DDBJ databases">
        <title>Comparative genomics of the ectomycorrhizal sister species Rhizopogon vinicolor and Rhizopogon vesiculosus (Basidiomycota: Boletales) reveals a divergence of the mating type B locus.</title>
        <authorList>
            <person name="Mujic A.B."/>
            <person name="Kuo A."/>
            <person name="Tritt A."/>
            <person name="Lipzen A."/>
            <person name="Chen C."/>
            <person name="Johnson J."/>
            <person name="Sharma A."/>
            <person name="Barry K."/>
            <person name="Grigoriev I.V."/>
            <person name="Spatafora J.W."/>
        </authorList>
    </citation>
    <scope>NUCLEOTIDE SEQUENCE [LARGE SCALE GENOMIC DNA]</scope>
    <source>
        <strain evidence="4 5">AM-OR11-056</strain>
    </source>
</reference>
<dbReference type="InterPro" id="IPR001680">
    <property type="entry name" value="WD40_rpt"/>
</dbReference>
<dbReference type="EMBL" id="LVVM01003847">
    <property type="protein sequence ID" value="OJA14178.1"/>
    <property type="molecule type" value="Genomic_DNA"/>
</dbReference>
<dbReference type="STRING" id="180088.A0A1J8QXE6"/>
<dbReference type="Pfam" id="PF00400">
    <property type="entry name" value="WD40"/>
    <property type="match status" value="2"/>
</dbReference>
<feature type="non-terminal residue" evidence="4">
    <location>
        <position position="1"/>
    </location>
</feature>
<dbReference type="PROSITE" id="PS50082">
    <property type="entry name" value="WD_REPEATS_2"/>
    <property type="match status" value="1"/>
</dbReference>
<keyword evidence="2" id="KW-0677">Repeat</keyword>
<dbReference type="Proteomes" id="UP000183567">
    <property type="component" value="Unassembled WGS sequence"/>
</dbReference>
<organism evidence="4 5">
    <name type="scientific">Rhizopogon vesiculosus</name>
    <dbReference type="NCBI Taxonomy" id="180088"/>
    <lineage>
        <taxon>Eukaryota</taxon>
        <taxon>Fungi</taxon>
        <taxon>Dikarya</taxon>
        <taxon>Basidiomycota</taxon>
        <taxon>Agaricomycotina</taxon>
        <taxon>Agaricomycetes</taxon>
        <taxon>Agaricomycetidae</taxon>
        <taxon>Boletales</taxon>
        <taxon>Suillineae</taxon>
        <taxon>Rhizopogonaceae</taxon>
        <taxon>Rhizopogon</taxon>
    </lineage>
</organism>
<dbReference type="AlphaFoldDB" id="A0A1J8QXE6"/>
<dbReference type="SMART" id="SM00320">
    <property type="entry name" value="WD40"/>
    <property type="match status" value="3"/>
</dbReference>
<keyword evidence="5" id="KW-1185">Reference proteome</keyword>
<evidence type="ECO:0000256" key="1">
    <source>
        <dbReference type="ARBA" id="ARBA00022574"/>
    </source>
</evidence>
<dbReference type="PANTHER" id="PTHR19848:SF8">
    <property type="entry name" value="F-BOX AND WD REPEAT DOMAIN CONTAINING 7"/>
    <property type="match status" value="1"/>
</dbReference>
<comment type="caution">
    <text evidence="4">The sequence shown here is derived from an EMBL/GenBank/DDBJ whole genome shotgun (WGS) entry which is preliminary data.</text>
</comment>